<name>A0AAN6IEQ1_9EURO</name>
<evidence type="ECO:0000256" key="1">
    <source>
        <dbReference type="SAM" id="MobiDB-lite"/>
    </source>
</evidence>
<dbReference type="AlphaFoldDB" id="A0AAN6IEQ1"/>
<comment type="caution">
    <text evidence="2">The sequence shown here is derived from an EMBL/GenBank/DDBJ whole genome shotgun (WGS) entry which is preliminary data.</text>
</comment>
<dbReference type="Proteomes" id="UP001203852">
    <property type="component" value="Unassembled WGS sequence"/>
</dbReference>
<feature type="region of interest" description="Disordered" evidence="1">
    <location>
        <begin position="65"/>
        <end position="84"/>
    </location>
</feature>
<protein>
    <submittedName>
        <fullName evidence="2">Uncharacterized protein</fullName>
    </submittedName>
</protein>
<accession>A0AAN6IEQ1</accession>
<evidence type="ECO:0000313" key="3">
    <source>
        <dbReference type="Proteomes" id="UP001203852"/>
    </source>
</evidence>
<sequence>MMLPLNLGRDAFPKESIGKLQCGSCIPEVRCRLVVCPKQLTSTLRGSISWIWKIGNRTAHLQENEGLRDQRKLQAPPNTGADSRSEAITFELTLGIPHAIEDQTDPFHVPVRGWSHSPEFGLACQTNHRPRLVNHNPILNIRRGSQGCIYPILKPGGMILFRVMIHKNFPNPAGDAPVLFSPQVAKLPFAGRLAEVHKVKSLRPTDIV</sequence>
<organism evidence="2 3">
    <name type="scientific">Exophiala viscosa</name>
    <dbReference type="NCBI Taxonomy" id="2486360"/>
    <lineage>
        <taxon>Eukaryota</taxon>
        <taxon>Fungi</taxon>
        <taxon>Dikarya</taxon>
        <taxon>Ascomycota</taxon>
        <taxon>Pezizomycotina</taxon>
        <taxon>Eurotiomycetes</taxon>
        <taxon>Chaetothyriomycetidae</taxon>
        <taxon>Chaetothyriales</taxon>
        <taxon>Herpotrichiellaceae</taxon>
        <taxon>Exophiala</taxon>
    </lineage>
</organism>
<keyword evidence="3" id="KW-1185">Reference proteome</keyword>
<proteinExistence type="predicted"/>
<gene>
    <name evidence="2" type="ORF">EDD36DRAFT_179228</name>
</gene>
<dbReference type="EMBL" id="MU404352">
    <property type="protein sequence ID" value="KAI1615232.1"/>
    <property type="molecule type" value="Genomic_DNA"/>
</dbReference>
<evidence type="ECO:0000313" key="2">
    <source>
        <dbReference type="EMBL" id="KAI1615232.1"/>
    </source>
</evidence>
<reference evidence="2" key="1">
    <citation type="journal article" date="2022" name="bioRxiv">
        <title>Deciphering the potential niche of two novel black yeast fungi from a biological soil crust based on their genomes, phenotypes, and melanin regulation.</title>
        <authorList>
            <consortium name="DOE Joint Genome Institute"/>
            <person name="Carr E.C."/>
            <person name="Barton Q."/>
            <person name="Grambo S."/>
            <person name="Sullivan M."/>
            <person name="Renfro C.M."/>
            <person name="Kuo A."/>
            <person name="Pangilinan J."/>
            <person name="Lipzen A."/>
            <person name="Keymanesh K."/>
            <person name="Savage E."/>
            <person name="Barry K."/>
            <person name="Grigoriev I.V."/>
            <person name="Riekhof W.R."/>
            <person name="Harris S.S."/>
        </authorList>
    </citation>
    <scope>NUCLEOTIDE SEQUENCE</scope>
    <source>
        <strain evidence="2">JF 03-4F</strain>
    </source>
</reference>